<keyword evidence="9" id="KW-1185">Reference proteome</keyword>
<comment type="cofactor">
    <cofactor evidence="1">
        <name>Mn(2+)</name>
        <dbReference type="ChEBI" id="CHEBI:29035"/>
    </cofactor>
</comment>
<evidence type="ECO:0000313" key="9">
    <source>
        <dbReference type="Proteomes" id="UP000001036"/>
    </source>
</evidence>
<evidence type="ECO:0000313" key="8">
    <source>
        <dbReference type="EMBL" id="ACE82918.1"/>
    </source>
</evidence>
<dbReference type="Proteomes" id="UP000001036">
    <property type="component" value="Chromosome"/>
</dbReference>
<dbReference type="eggNOG" id="COG0494">
    <property type="taxonomic scope" value="Bacteria"/>
</dbReference>
<gene>
    <name evidence="8" type="ordered locus">CJA_1074</name>
</gene>
<evidence type="ECO:0000256" key="3">
    <source>
        <dbReference type="ARBA" id="ARBA00022723"/>
    </source>
</evidence>
<feature type="domain" description="Nudix hydrolase" evidence="7">
    <location>
        <begin position="42"/>
        <end position="174"/>
    </location>
</feature>
<evidence type="ECO:0000256" key="6">
    <source>
        <dbReference type="ARBA" id="ARBA00023211"/>
    </source>
</evidence>
<dbReference type="HOGENOM" id="CLU_040940_5_2_6"/>
<keyword evidence="4 8" id="KW-0378">Hydrolase</keyword>
<proteinExistence type="predicted"/>
<evidence type="ECO:0000256" key="2">
    <source>
        <dbReference type="ARBA" id="ARBA00001946"/>
    </source>
</evidence>
<dbReference type="GO" id="GO:0046872">
    <property type="term" value="F:metal ion binding"/>
    <property type="evidence" value="ECO:0007669"/>
    <property type="project" value="UniProtKB-KW"/>
</dbReference>
<dbReference type="InterPro" id="IPR015797">
    <property type="entry name" value="NUDIX_hydrolase-like_dom_sf"/>
</dbReference>
<keyword evidence="3" id="KW-0479">Metal-binding</keyword>
<sequence length="213" mass="23858">MCGVWRICFNHPSRGFMKNALLEPLRQQLLPLPDKLLPGESLYGQAAVLVLISRTPEPSLLYTKRADHLRSHAGEVCFPGGHWEPGDLHLADTALRETWEEIGLSSYSIELLGCLEPGHTRAGTPVQPVVGTYDPHVPLVANPAELDVIFQVPLADFRRGIQVRTDRILRQGIEYRVPAYRYQHYEIWGFTAAITARLLKYLDNSADVPVGVL</sequence>
<dbReference type="Pfam" id="PF00293">
    <property type="entry name" value="NUDIX"/>
    <property type="match status" value="1"/>
</dbReference>
<dbReference type="InterPro" id="IPR000086">
    <property type="entry name" value="NUDIX_hydrolase_dom"/>
</dbReference>
<dbReference type="SUPFAM" id="SSF55811">
    <property type="entry name" value="Nudix"/>
    <property type="match status" value="1"/>
</dbReference>
<dbReference type="InterPro" id="IPR045121">
    <property type="entry name" value="CoAse"/>
</dbReference>
<dbReference type="EMBL" id="CP000934">
    <property type="protein sequence ID" value="ACE82918.1"/>
    <property type="molecule type" value="Genomic_DNA"/>
</dbReference>
<dbReference type="PROSITE" id="PS51462">
    <property type="entry name" value="NUDIX"/>
    <property type="match status" value="1"/>
</dbReference>
<evidence type="ECO:0000256" key="4">
    <source>
        <dbReference type="ARBA" id="ARBA00022801"/>
    </source>
</evidence>
<keyword evidence="5" id="KW-0460">Magnesium</keyword>
<dbReference type="STRING" id="498211.CJA_1074"/>
<reference evidence="8 9" key="1">
    <citation type="journal article" date="2008" name="J. Bacteriol.">
        <title>Insights into plant cell wall degradation from the genome sequence of the soil bacterium Cellvibrio japonicus.</title>
        <authorList>
            <person name="Deboy R.T."/>
            <person name="Mongodin E.F."/>
            <person name="Fouts D.E."/>
            <person name="Tailford L.E."/>
            <person name="Khouri H."/>
            <person name="Emerson J.B."/>
            <person name="Mohamoud Y."/>
            <person name="Watkins K."/>
            <person name="Henrissat B."/>
            <person name="Gilbert H.J."/>
            <person name="Nelson K.E."/>
        </authorList>
    </citation>
    <scope>NUCLEOTIDE SEQUENCE [LARGE SCALE GENOMIC DNA]</scope>
    <source>
        <strain evidence="8 9">Ueda107</strain>
    </source>
</reference>
<comment type="cofactor">
    <cofactor evidence="2">
        <name>Mg(2+)</name>
        <dbReference type="ChEBI" id="CHEBI:18420"/>
    </cofactor>
</comment>
<accession>B3PBA2</accession>
<evidence type="ECO:0000256" key="1">
    <source>
        <dbReference type="ARBA" id="ARBA00001936"/>
    </source>
</evidence>
<dbReference type="GO" id="GO:0010945">
    <property type="term" value="F:coenzyme A diphosphatase activity"/>
    <property type="evidence" value="ECO:0007669"/>
    <property type="project" value="InterPro"/>
</dbReference>
<dbReference type="AlphaFoldDB" id="B3PBA2"/>
<dbReference type="KEGG" id="cja:CJA_1074"/>
<organism evidence="8 9">
    <name type="scientific">Cellvibrio japonicus (strain Ueda107)</name>
    <name type="common">Pseudomonas fluorescens subsp. cellulosa</name>
    <dbReference type="NCBI Taxonomy" id="498211"/>
    <lineage>
        <taxon>Bacteria</taxon>
        <taxon>Pseudomonadati</taxon>
        <taxon>Pseudomonadota</taxon>
        <taxon>Gammaproteobacteria</taxon>
        <taxon>Cellvibrionales</taxon>
        <taxon>Cellvibrionaceae</taxon>
        <taxon>Cellvibrio</taxon>
    </lineage>
</organism>
<dbReference type="Gene3D" id="3.90.79.10">
    <property type="entry name" value="Nucleoside Triphosphate Pyrophosphohydrolase"/>
    <property type="match status" value="1"/>
</dbReference>
<name>B3PBA2_CELJU</name>
<evidence type="ECO:0000256" key="5">
    <source>
        <dbReference type="ARBA" id="ARBA00022842"/>
    </source>
</evidence>
<protein>
    <submittedName>
        <fullName evidence="8">Hydrolase, NUDIX family</fullName>
    </submittedName>
</protein>
<dbReference type="PANTHER" id="PTHR12992">
    <property type="entry name" value="NUDIX HYDROLASE"/>
    <property type="match status" value="1"/>
</dbReference>
<dbReference type="CDD" id="cd03426">
    <property type="entry name" value="NUDIX_CoAse_Nudt7"/>
    <property type="match status" value="1"/>
</dbReference>
<evidence type="ECO:0000259" key="7">
    <source>
        <dbReference type="PROSITE" id="PS51462"/>
    </source>
</evidence>
<keyword evidence="6" id="KW-0464">Manganese</keyword>
<dbReference type="PANTHER" id="PTHR12992:SF11">
    <property type="entry name" value="MITOCHONDRIAL COENZYME A DIPHOSPHATASE NUDT8"/>
    <property type="match status" value="1"/>
</dbReference>